<feature type="disulfide bond" evidence="7">
    <location>
        <begin position="1239"/>
        <end position="1248"/>
    </location>
</feature>
<evidence type="ECO:0000256" key="8">
    <source>
        <dbReference type="PROSITE-ProRule" id="PRU00124"/>
    </source>
</evidence>
<keyword evidence="4 9" id="KW-1133">Transmembrane helix</keyword>
<dbReference type="CDD" id="cd00112">
    <property type="entry name" value="LDLa"/>
    <property type="match status" value="2"/>
</dbReference>
<name>A0A814R3Z9_ADIRI</name>
<dbReference type="PANTHER" id="PTHR24270:SF62">
    <property type="entry name" value="LOW-DENSITY LIPOPROTEIN RECEPTOR-RELATED PROTEIN 2"/>
    <property type="match status" value="1"/>
</dbReference>
<dbReference type="InterPro" id="IPR017452">
    <property type="entry name" value="GPCR_Rhodpsn_7TM"/>
</dbReference>
<dbReference type="GO" id="GO:0005886">
    <property type="term" value="C:plasma membrane"/>
    <property type="evidence" value="ECO:0007669"/>
    <property type="project" value="TreeGrafter"/>
</dbReference>
<feature type="transmembrane region" description="Helical" evidence="9">
    <location>
        <begin position="1278"/>
        <end position="1305"/>
    </location>
</feature>
<dbReference type="InterPro" id="IPR050685">
    <property type="entry name" value="LDLR"/>
</dbReference>
<gene>
    <name evidence="13" type="ORF">EDS130_LOCUS41309</name>
    <name evidence="12" type="ORF">XAT740_LOCUS19745</name>
</gene>
<dbReference type="Gene3D" id="1.20.1070.10">
    <property type="entry name" value="Rhodopsin 7-helix transmembrane proteins"/>
    <property type="match status" value="1"/>
</dbReference>
<feature type="disulfide bond" evidence="7">
    <location>
        <begin position="1032"/>
        <end position="1041"/>
    </location>
</feature>
<dbReference type="SUPFAM" id="SSF81321">
    <property type="entry name" value="Family A G protein-coupled receptor-like"/>
    <property type="match status" value="1"/>
</dbReference>
<evidence type="ECO:0000313" key="12">
    <source>
        <dbReference type="EMBL" id="CAF1127969.1"/>
    </source>
</evidence>
<keyword evidence="3" id="KW-0677">Repeat</keyword>
<keyword evidence="5 9" id="KW-0472">Membrane</keyword>
<dbReference type="EMBL" id="CAJNOR010001356">
    <property type="protein sequence ID" value="CAF1127969.1"/>
    <property type="molecule type" value="Genomic_DNA"/>
</dbReference>
<feature type="disulfide bond" evidence="8">
    <location>
        <begin position="216"/>
        <end position="234"/>
    </location>
</feature>
<comment type="caution">
    <text evidence="7">Lacks conserved residue(s) required for the propagation of feature annotation.</text>
</comment>
<feature type="domain" description="G-protein coupled receptors family 1 profile" evidence="11">
    <location>
        <begin position="1297"/>
        <end position="1582"/>
    </location>
</feature>
<feature type="domain" description="EGF-like" evidence="10">
    <location>
        <begin position="1002"/>
        <end position="1042"/>
    </location>
</feature>
<feature type="transmembrane region" description="Helical" evidence="9">
    <location>
        <begin position="1535"/>
        <end position="1557"/>
    </location>
</feature>
<comment type="subcellular location">
    <subcellularLocation>
        <location evidence="1">Membrane</location>
        <topology evidence="1">Single-pass membrane protein</topology>
    </subcellularLocation>
</comment>
<dbReference type="SMART" id="SM00192">
    <property type="entry name" value="LDLa"/>
    <property type="match status" value="5"/>
</dbReference>
<dbReference type="Gene3D" id="4.10.400.10">
    <property type="entry name" value="Low-density Lipoprotein Receptor"/>
    <property type="match status" value="2"/>
</dbReference>
<evidence type="ECO:0000259" key="11">
    <source>
        <dbReference type="PROSITE" id="PS50262"/>
    </source>
</evidence>
<dbReference type="InterPro" id="IPR036055">
    <property type="entry name" value="LDL_receptor-like_sf"/>
</dbReference>
<evidence type="ECO:0000256" key="9">
    <source>
        <dbReference type="SAM" id="Phobius"/>
    </source>
</evidence>
<dbReference type="Proteomes" id="UP000663852">
    <property type="component" value="Unassembled WGS sequence"/>
</dbReference>
<feature type="disulfide bond" evidence="8">
    <location>
        <begin position="173"/>
        <end position="191"/>
    </location>
</feature>
<feature type="transmembrane region" description="Helical" evidence="9">
    <location>
        <begin position="1453"/>
        <end position="1475"/>
    </location>
</feature>
<feature type="transmembrane region" description="Helical" evidence="9">
    <location>
        <begin position="1509"/>
        <end position="1529"/>
    </location>
</feature>
<keyword evidence="14" id="KW-1185">Reference proteome</keyword>
<evidence type="ECO:0000259" key="10">
    <source>
        <dbReference type="PROSITE" id="PS50026"/>
    </source>
</evidence>
<dbReference type="GO" id="GO:0016192">
    <property type="term" value="P:vesicle-mediated transport"/>
    <property type="evidence" value="ECO:0007669"/>
    <property type="project" value="UniProtKB-ARBA"/>
</dbReference>
<dbReference type="InterPro" id="IPR000742">
    <property type="entry name" value="EGF"/>
</dbReference>
<proteinExistence type="predicted"/>
<organism evidence="12 14">
    <name type="scientific">Adineta ricciae</name>
    <name type="common">Rotifer</name>
    <dbReference type="NCBI Taxonomy" id="249248"/>
    <lineage>
        <taxon>Eukaryota</taxon>
        <taxon>Metazoa</taxon>
        <taxon>Spiralia</taxon>
        <taxon>Gnathifera</taxon>
        <taxon>Rotifera</taxon>
        <taxon>Eurotatoria</taxon>
        <taxon>Bdelloidea</taxon>
        <taxon>Adinetida</taxon>
        <taxon>Adinetidae</taxon>
        <taxon>Adineta</taxon>
    </lineage>
</organism>
<keyword evidence="7" id="KW-0245">EGF-like domain</keyword>
<dbReference type="Pfam" id="PF00057">
    <property type="entry name" value="Ldl_recept_a"/>
    <property type="match status" value="1"/>
</dbReference>
<evidence type="ECO:0000313" key="13">
    <source>
        <dbReference type="EMBL" id="CAF1478943.1"/>
    </source>
</evidence>
<keyword evidence="2 9" id="KW-0812">Transmembrane</keyword>
<evidence type="ECO:0000256" key="2">
    <source>
        <dbReference type="ARBA" id="ARBA00022692"/>
    </source>
</evidence>
<evidence type="ECO:0000256" key="3">
    <source>
        <dbReference type="ARBA" id="ARBA00022737"/>
    </source>
</evidence>
<feature type="transmembrane region" description="Helical" evidence="9">
    <location>
        <begin position="1353"/>
        <end position="1381"/>
    </location>
</feature>
<comment type="caution">
    <text evidence="12">The sequence shown here is derived from an EMBL/GenBank/DDBJ whole genome shotgun (WGS) entry which is preliminary data.</text>
</comment>
<dbReference type="PRINTS" id="PR00261">
    <property type="entry name" value="LDLRECEPTOR"/>
</dbReference>
<dbReference type="SUPFAM" id="SSF57424">
    <property type="entry name" value="LDL receptor-like module"/>
    <property type="match status" value="4"/>
</dbReference>
<dbReference type="PROSITE" id="PS00022">
    <property type="entry name" value="EGF_1"/>
    <property type="match status" value="4"/>
</dbReference>
<evidence type="ECO:0000256" key="1">
    <source>
        <dbReference type="ARBA" id="ARBA00004167"/>
    </source>
</evidence>
<dbReference type="InterPro" id="IPR002172">
    <property type="entry name" value="LDrepeatLR_classA_rpt"/>
</dbReference>
<protein>
    <submittedName>
        <fullName evidence="12">Uncharacterized protein</fullName>
    </submittedName>
</protein>
<evidence type="ECO:0000256" key="4">
    <source>
        <dbReference type="ARBA" id="ARBA00022989"/>
    </source>
</evidence>
<feature type="disulfide bond" evidence="8">
    <location>
        <begin position="209"/>
        <end position="221"/>
    </location>
</feature>
<accession>A0A814R3Z9</accession>
<dbReference type="EMBL" id="CAJNOJ010000537">
    <property type="protein sequence ID" value="CAF1478943.1"/>
    <property type="molecule type" value="Genomic_DNA"/>
</dbReference>
<dbReference type="Gene3D" id="2.10.25.10">
    <property type="entry name" value="Laminin"/>
    <property type="match status" value="1"/>
</dbReference>
<evidence type="ECO:0000313" key="14">
    <source>
        <dbReference type="Proteomes" id="UP000663828"/>
    </source>
</evidence>
<dbReference type="OrthoDB" id="19606at2759"/>
<dbReference type="PROSITE" id="PS01186">
    <property type="entry name" value="EGF_2"/>
    <property type="match status" value="1"/>
</dbReference>
<dbReference type="SMART" id="SM00181">
    <property type="entry name" value="EGF"/>
    <property type="match status" value="4"/>
</dbReference>
<evidence type="ECO:0000256" key="6">
    <source>
        <dbReference type="ARBA" id="ARBA00023157"/>
    </source>
</evidence>
<dbReference type="Proteomes" id="UP000663828">
    <property type="component" value="Unassembled WGS sequence"/>
</dbReference>
<dbReference type="PANTHER" id="PTHR24270">
    <property type="entry name" value="LOW-DENSITY LIPOPROTEIN RECEPTOR-RELATED"/>
    <property type="match status" value="1"/>
</dbReference>
<feature type="transmembrane region" description="Helical" evidence="9">
    <location>
        <begin position="1317"/>
        <end position="1341"/>
    </location>
</feature>
<feature type="domain" description="EGF-like" evidence="10">
    <location>
        <begin position="1209"/>
        <end position="1249"/>
    </location>
</feature>
<feature type="transmembrane region" description="Helical" evidence="9">
    <location>
        <begin position="1401"/>
        <end position="1419"/>
    </location>
</feature>
<sequence length="1582" mass="184506">MIFYILMLEMSVKIHGLFHLYHTNSPDNKDCLYSFTSNNITNEWQLISYCIRDDMANSGNNNDNDNYCHGDRYYTFEKLKLTNVDSYDLYRWSASIETIDEYCEDCKFHRLDKKGETFALENWFGVRCQYSFDTRFSFENIIEHQFKEKESLAKQYDVVNDEFLLTCYKGLRCHSTICLDWREICDGIYNCEHGEDEPNECFLLELNQCATDEYRCRNGMCIPRNFLLDFSSDCSDLSDEHETYHLRLDNSLCSFTAELSCDFRSCNSHEISCGDGQCQKISQRCNNGHDLFLRYNILAIPSNTSFQCWFLMLCMTGEVNTNLMGYNYHDCLSSDDSADKYTFFDSFRKICPSSFWFQSEVNSVYPFIRYFYSNMTNHNKNWWIPTHICYNQSQCPRLSFPNSSLINGLLCVKTKFSDGLNDGSEQIRLTFSSCRALPESVLNHATIPYLFYCNQSMKYISKHRVGDEHVDCVHKDDEYENIDWTIINNLNLTDRFQCPQTSDWLPSVLAVDHLCHKESVQSSLGRCKMASDIICRYLRGLYTPSIRYTFRENCNYRQILDHSIANETDETSCEEWRSYRCDSFWDTKNGEDELNCSNTIFSYITHQVFKCNANQHYCAHRNSTISCLSKDRAGNGIIDCLGGTDEATINFPSVLSNFLCSNSQSIVPHRLCDKLNHCPEGDDELICPWISNATNATRNQFVCKNKLNILRNKICDNIIDCQPDGEDEWFCTFKHERTLRFSFDRLEEYPHQISTRTFSQTTDKTITVDFHSFEPQQHKHNQLSLLSKWFCNRGIIIKKRSSDLGCLCPPSYYGSRCQYQSERLLITLRTTRPANLNGHENKENAIRLVACLAFNDTIADCEDIIHVPMMKQMFYLIYPRPPPKQRGHWTVRLHAYSITRFTVDYISSWLFDVPFSFLPVNRLVLDLFLTEQESCNTLSCNHGYCRKYLNLPYREYCQCQPNWFGKSCNISSDCSCANGGSCVHKFACACPLGRIGDECYGLLNSCHNIKCENGGRCLPMDERLPEKYICSCRDGYHGSSCELTDGQVDIYFSKTFRLNKYSSKPTIIVYFLELNNNSFGFLSIANRLLYKQIQLNNLLRVYNTNHRYLSSFILLEIIFKPNHRGFYIAGILKQTMTNVTTSIDNSNHCPHINDILFNKTIRNMPLAKRVKYYGHLCQRNHHMICFVDEVHLCFCDKYRDPDCLVFQRETTECKTNYCQNNGQCAQNEFNGIWDFSCVCNECIYGSLCHLTASQYIFSFDMIIGQDILANQLLTSQPLVIQIVLSILILMFIIGILSNGVSFIVFKQKQIQKTGCSIYLLYLPIIGQLGLLFLIGRFSYLLKTQISYVNNRSIAQWSCVILEYFINICPMLFDWLITCVAIERCINVIKGVSFNKSKSVWWAKRIVLILTIIILISSSYEPFIRQIIDDPRLVNRHTWCVIIFPSRWIEYYRLTVNLINLIIPGMVNFIVTLFLLHRTTKMKQVVARSQHDKGYWACLKRQLPLYGSPILLIIFSLMRLIFSFTLVCITDQWQKYVFLTAYLISFCPLMMTFPIFVLPAEIYKTEFRSLVQQTKKLFKFRRN</sequence>
<dbReference type="CDD" id="cd00054">
    <property type="entry name" value="EGF_CA"/>
    <property type="match status" value="1"/>
</dbReference>
<dbReference type="SUPFAM" id="SSF57196">
    <property type="entry name" value="EGF/Laminin"/>
    <property type="match status" value="1"/>
</dbReference>
<dbReference type="PROSITE" id="PS50262">
    <property type="entry name" value="G_PROTEIN_RECEP_F1_2"/>
    <property type="match status" value="1"/>
</dbReference>
<evidence type="ECO:0000256" key="7">
    <source>
        <dbReference type="PROSITE-ProRule" id="PRU00076"/>
    </source>
</evidence>
<dbReference type="PROSITE" id="PS50068">
    <property type="entry name" value="LDLRA_2"/>
    <property type="match status" value="2"/>
</dbReference>
<reference evidence="12" key="1">
    <citation type="submission" date="2021-02" db="EMBL/GenBank/DDBJ databases">
        <authorList>
            <person name="Nowell W R."/>
        </authorList>
    </citation>
    <scope>NUCLEOTIDE SEQUENCE</scope>
</reference>
<keyword evidence="6 7" id="KW-1015">Disulfide bond</keyword>
<dbReference type="PROSITE" id="PS50026">
    <property type="entry name" value="EGF_3"/>
    <property type="match status" value="2"/>
</dbReference>
<evidence type="ECO:0000256" key="5">
    <source>
        <dbReference type="ARBA" id="ARBA00023136"/>
    </source>
</evidence>